<feature type="transmembrane region" description="Helical" evidence="11">
    <location>
        <begin position="507"/>
        <end position="531"/>
    </location>
</feature>
<keyword evidence="9 11" id="KW-0961">Cell wall biogenesis/degradation</keyword>
<evidence type="ECO:0000256" key="9">
    <source>
        <dbReference type="ARBA" id="ARBA00023316"/>
    </source>
</evidence>
<accession>A0A507FHD7</accession>
<comment type="catalytic activity">
    <reaction evidence="11">
        <text>[(1-&gt;4)-N-acetyl-beta-D-glucosaminyl](n) + UDP-N-acetyl-alpha-D-glucosamine = [(1-&gt;4)-N-acetyl-beta-D-glucosaminyl](n+1) + UDP + H(+)</text>
        <dbReference type="Rhea" id="RHEA:16637"/>
        <dbReference type="Rhea" id="RHEA-COMP:9593"/>
        <dbReference type="Rhea" id="RHEA-COMP:9595"/>
        <dbReference type="ChEBI" id="CHEBI:15378"/>
        <dbReference type="ChEBI" id="CHEBI:17029"/>
        <dbReference type="ChEBI" id="CHEBI:57705"/>
        <dbReference type="ChEBI" id="CHEBI:58223"/>
        <dbReference type="EC" id="2.4.1.16"/>
    </reaction>
</comment>
<keyword evidence="8 11" id="KW-0472">Membrane</keyword>
<evidence type="ECO:0000256" key="7">
    <source>
        <dbReference type="ARBA" id="ARBA00022989"/>
    </source>
</evidence>
<evidence type="ECO:0000256" key="6">
    <source>
        <dbReference type="ARBA" id="ARBA00022692"/>
    </source>
</evidence>
<comment type="function">
    <text evidence="10 11">Polymerizes chitin, a structural polymer of the cell wall and septum, by transferring the sugar moiety of UDP-GlcNAc to the non-reducing end of the growing chitin polymer.</text>
</comment>
<dbReference type="InterPro" id="IPR029044">
    <property type="entry name" value="Nucleotide-diphossugar_trans"/>
</dbReference>
<dbReference type="EMBL" id="QEAP01000067">
    <property type="protein sequence ID" value="TPX75809.1"/>
    <property type="molecule type" value="Genomic_DNA"/>
</dbReference>
<evidence type="ECO:0000313" key="14">
    <source>
        <dbReference type="Proteomes" id="UP000320333"/>
    </source>
</evidence>
<name>A0A507FHD7_9FUNG</name>
<feature type="domain" description="Chitin synthase N-terminal" evidence="12">
    <location>
        <begin position="60"/>
        <end position="120"/>
    </location>
</feature>
<evidence type="ECO:0000256" key="11">
    <source>
        <dbReference type="RuleBase" id="RU366040"/>
    </source>
</evidence>
<dbReference type="PANTHER" id="PTHR22914">
    <property type="entry name" value="CHITIN SYNTHASE"/>
    <property type="match status" value="1"/>
</dbReference>
<dbReference type="OrthoDB" id="26569at2759"/>
<gene>
    <name evidence="13" type="ORF">CcCBS67573_g02924</name>
</gene>
<dbReference type="Pfam" id="PF01644">
    <property type="entry name" value="Chitin_synth_1"/>
    <property type="match status" value="1"/>
</dbReference>
<dbReference type="EC" id="2.4.1.16" evidence="2 11"/>
<keyword evidence="7 11" id="KW-1133">Transmembrane helix</keyword>
<keyword evidence="5 11" id="KW-0808">Transferase</keyword>
<comment type="caution">
    <text evidence="13">The sequence shown here is derived from an EMBL/GenBank/DDBJ whole genome shotgun (WGS) entry which is preliminary data.</text>
</comment>
<dbReference type="Proteomes" id="UP000320333">
    <property type="component" value="Unassembled WGS sequence"/>
</dbReference>
<dbReference type="SUPFAM" id="SSF53448">
    <property type="entry name" value="Nucleotide-diphospho-sugar transferases"/>
    <property type="match status" value="1"/>
</dbReference>
<dbReference type="Pfam" id="PF08407">
    <property type="entry name" value="Chitin_synth_1N"/>
    <property type="match status" value="1"/>
</dbReference>
<sequence length="859" mass="97052">MSRPDAEYEMKGIASGLRATLKRGVTFGRSGAYAQMDDEDAAAEREPVLKRKQTIMVPTKVELENGHFIVDTPISQRYLENVRYAKSDEFTHLRYTAATTEPNDFAATYSLRQKLGARKTKIAVVCTMYNEDDVLFAKTISAVQENIAYLCSGCPGWDADAWREIVVVIVSDGRGKVNQSTLDLLSAMGCYMDGLTRSSVNDEEVTGHVFEFTTQLKIDHELRLEWCNNQSNEAVFPMQTVFLLKEKNAKKINSHRWFFNAICSQLQPEVCLLLDIGTRPTHNSFYHLYRGACGEIAADLGTGWVNLLNPIVAVQNFEYKMSNILDKPLESVFGYISVLPGAFSAYRYRALLGRPLESYFKGENPHGTNVSEANMYLAEDRILCFELVMKKKCQYVLKYVKDARAETDVPAEFQDLIKQRRRWLNGSFFASLHSILNFHRIFTSGHGIFRKFILTFQTLYNCINLLFSWFGIGNMYLAFYFLFNIVQNESMAVCTGAIVSALGDDPFYPYGGAVSGVLRAVYMSSMLAILVASLGNRPEAAKYLYLVFAIFFAIIMAFMIFMGIWSIKVDIAAYLDAAEYGKMNLKSYLFTNGNFGGLVVSILSTYFLYAFSSILYMDPWHIITCLFQYMFMIPSFPNILMLYAFCNIHDISWGTKGIEAAPLPGVKVSVDEEGKTTTTVNLPARNRDADEVYSSVLLKIERESDQLDHRKADGSTERNMDDFFRQYRTTTVLLWLFSNFLLVFVLTNGWIASRMLNGGSIKDYINAKPMRRDNTPLSPGGYGTDALIKFLQRVSEPGNARGNAYLIGLLWAVAGLSAIRFTFSTIYLLGWLLDRGTDKQTWQNIKRARSKSSEKSVAA</sequence>
<evidence type="ECO:0000256" key="2">
    <source>
        <dbReference type="ARBA" id="ARBA00012543"/>
    </source>
</evidence>
<dbReference type="GO" id="GO:0004100">
    <property type="term" value="F:chitin synthase activity"/>
    <property type="evidence" value="ECO:0007669"/>
    <property type="project" value="UniProtKB-UniRule"/>
</dbReference>
<evidence type="ECO:0000256" key="1">
    <source>
        <dbReference type="ARBA" id="ARBA00004651"/>
    </source>
</evidence>
<dbReference type="GO" id="GO:0071555">
    <property type="term" value="P:cell wall organization"/>
    <property type="evidence" value="ECO:0007669"/>
    <property type="project" value="UniProtKB-KW"/>
</dbReference>
<keyword evidence="6 11" id="KW-0812">Transmembrane</keyword>
<feature type="transmembrane region" description="Helical" evidence="11">
    <location>
        <begin position="621"/>
        <end position="646"/>
    </location>
</feature>
<comment type="subcellular location">
    <subcellularLocation>
        <location evidence="1 11">Cell membrane</location>
        <topology evidence="1 11">Multi-pass membrane protein</topology>
    </subcellularLocation>
</comment>
<protein>
    <recommendedName>
        <fullName evidence="2 11">Chitin synthase</fullName>
        <ecNumber evidence="2 11">2.4.1.16</ecNumber>
    </recommendedName>
</protein>
<dbReference type="InterPro" id="IPR013616">
    <property type="entry name" value="Chitin_synth_N"/>
</dbReference>
<evidence type="ECO:0000256" key="8">
    <source>
        <dbReference type="ARBA" id="ARBA00023136"/>
    </source>
</evidence>
<evidence type="ECO:0000256" key="5">
    <source>
        <dbReference type="ARBA" id="ARBA00022679"/>
    </source>
</evidence>
<feature type="transmembrane region" description="Helical" evidence="11">
    <location>
        <begin position="732"/>
        <end position="752"/>
    </location>
</feature>
<keyword evidence="4 11" id="KW-0328">Glycosyltransferase</keyword>
<dbReference type="GO" id="GO:0005886">
    <property type="term" value="C:plasma membrane"/>
    <property type="evidence" value="ECO:0007669"/>
    <property type="project" value="UniProtKB-SubCell"/>
</dbReference>
<keyword evidence="3 11" id="KW-1003">Cell membrane</keyword>
<evidence type="ECO:0000259" key="12">
    <source>
        <dbReference type="Pfam" id="PF08407"/>
    </source>
</evidence>
<evidence type="ECO:0000313" key="13">
    <source>
        <dbReference type="EMBL" id="TPX75809.1"/>
    </source>
</evidence>
<dbReference type="GO" id="GO:0006031">
    <property type="term" value="P:chitin biosynthetic process"/>
    <property type="evidence" value="ECO:0007669"/>
    <property type="project" value="UniProtKB-UniRule"/>
</dbReference>
<dbReference type="GO" id="GO:0030428">
    <property type="term" value="C:cell septum"/>
    <property type="evidence" value="ECO:0007669"/>
    <property type="project" value="TreeGrafter"/>
</dbReference>
<feature type="transmembrane region" description="Helical" evidence="11">
    <location>
        <begin position="588"/>
        <end position="609"/>
    </location>
</feature>
<evidence type="ECO:0000256" key="3">
    <source>
        <dbReference type="ARBA" id="ARBA00022475"/>
    </source>
</evidence>
<dbReference type="STRING" id="246404.A0A507FHD7"/>
<dbReference type="PANTHER" id="PTHR22914:SF9">
    <property type="entry name" value="CHITIN SYNTHASE 1"/>
    <property type="match status" value="1"/>
</dbReference>
<reference evidence="13 14" key="1">
    <citation type="journal article" date="2019" name="Sci. Rep.">
        <title>Comparative genomics of chytrid fungi reveal insights into the obligate biotrophic and pathogenic lifestyle of Synchytrium endobioticum.</title>
        <authorList>
            <person name="van de Vossenberg B.T.L.H."/>
            <person name="Warris S."/>
            <person name="Nguyen H.D.T."/>
            <person name="van Gent-Pelzer M.P.E."/>
            <person name="Joly D.L."/>
            <person name="van de Geest H.C."/>
            <person name="Bonants P.J.M."/>
            <person name="Smith D.S."/>
            <person name="Levesque C.A."/>
            <person name="van der Lee T.A.J."/>
        </authorList>
    </citation>
    <scope>NUCLEOTIDE SEQUENCE [LARGE SCALE GENOMIC DNA]</scope>
    <source>
        <strain evidence="13 14">CBS 675.73</strain>
    </source>
</reference>
<organism evidence="13 14">
    <name type="scientific">Chytriomyces confervae</name>
    <dbReference type="NCBI Taxonomy" id="246404"/>
    <lineage>
        <taxon>Eukaryota</taxon>
        <taxon>Fungi</taxon>
        <taxon>Fungi incertae sedis</taxon>
        <taxon>Chytridiomycota</taxon>
        <taxon>Chytridiomycota incertae sedis</taxon>
        <taxon>Chytridiomycetes</taxon>
        <taxon>Chytridiales</taxon>
        <taxon>Chytriomycetaceae</taxon>
        <taxon>Chytriomyces</taxon>
    </lineage>
</organism>
<evidence type="ECO:0000256" key="10">
    <source>
        <dbReference type="ARBA" id="ARBA00024009"/>
    </source>
</evidence>
<dbReference type="InterPro" id="IPR004835">
    <property type="entry name" value="Chitin_synth"/>
</dbReference>
<proteinExistence type="inferred from homology"/>
<keyword evidence="14" id="KW-1185">Reference proteome</keyword>
<feature type="transmembrane region" description="Helical" evidence="11">
    <location>
        <begin position="466"/>
        <end position="486"/>
    </location>
</feature>
<feature type="transmembrane region" description="Helical" evidence="11">
    <location>
        <begin position="543"/>
        <end position="567"/>
    </location>
</feature>
<feature type="transmembrane region" description="Helical" evidence="11">
    <location>
        <begin position="804"/>
        <end position="833"/>
    </location>
</feature>
<evidence type="ECO:0000256" key="4">
    <source>
        <dbReference type="ARBA" id="ARBA00022676"/>
    </source>
</evidence>
<dbReference type="AlphaFoldDB" id="A0A507FHD7"/>
<comment type="similarity">
    <text evidence="11">Belongs to the chitin synthase family.</text>
</comment>